<feature type="domain" description="SAF" evidence="1">
    <location>
        <begin position="40"/>
        <end position="104"/>
    </location>
</feature>
<dbReference type="Proteomes" id="UP000222106">
    <property type="component" value="Unassembled WGS sequence"/>
</dbReference>
<evidence type="ECO:0000313" key="3">
    <source>
        <dbReference type="Proteomes" id="UP000222106"/>
    </source>
</evidence>
<comment type="caution">
    <text evidence="2">The sequence shown here is derived from an EMBL/GenBank/DDBJ whole genome shotgun (WGS) entry which is preliminary data.</text>
</comment>
<accession>A0A2A9EJ01</accession>
<dbReference type="AlphaFoldDB" id="A0A2A9EJ01"/>
<gene>
    <name evidence="2" type="ORF">ATJ97_0715</name>
</gene>
<dbReference type="InterPro" id="IPR031571">
    <property type="entry name" value="RcpC_dom"/>
</dbReference>
<sequence>MSRRIVAAVAAIVLAVVGTVLIVAYVGGADQRAMADLQPTQVLFVTQPVPEGTPAEDLAEYVALESVPASAVAPGAMAALDEIAGRVAETDLVPGEQLLAHRFVEPESLEADDEVEVPAGMHQLTVQLDRTRVIGGHLTAGDTVGVFVSFNDDESPQTHLMDHKVLVTRVQGGITPPVPADESESDTAQAAAAAPAESIMVTLALDAAAAEEIVYAAEYERIWLSIEAAEASETGTRIVTRENLYE</sequence>
<keyword evidence="3" id="KW-1185">Reference proteome</keyword>
<dbReference type="CDD" id="cd11614">
    <property type="entry name" value="SAF_CpaB_FlgA_like"/>
    <property type="match status" value="1"/>
</dbReference>
<evidence type="ECO:0000259" key="1">
    <source>
        <dbReference type="SMART" id="SM00858"/>
    </source>
</evidence>
<proteinExistence type="predicted"/>
<evidence type="ECO:0000313" key="2">
    <source>
        <dbReference type="EMBL" id="PFG38242.1"/>
    </source>
</evidence>
<organism evidence="2 3">
    <name type="scientific">Georgenia soli</name>
    <dbReference type="NCBI Taxonomy" id="638953"/>
    <lineage>
        <taxon>Bacteria</taxon>
        <taxon>Bacillati</taxon>
        <taxon>Actinomycetota</taxon>
        <taxon>Actinomycetes</taxon>
        <taxon>Micrococcales</taxon>
        <taxon>Bogoriellaceae</taxon>
        <taxon>Georgenia</taxon>
    </lineage>
</organism>
<name>A0A2A9EJ01_9MICO</name>
<dbReference type="InterPro" id="IPR013974">
    <property type="entry name" value="SAF"/>
</dbReference>
<reference evidence="2 3" key="1">
    <citation type="submission" date="2017-10" db="EMBL/GenBank/DDBJ databases">
        <title>Sequencing the genomes of 1000 actinobacteria strains.</title>
        <authorList>
            <person name="Klenk H.-P."/>
        </authorList>
    </citation>
    <scope>NUCLEOTIDE SEQUENCE [LARGE SCALE GENOMIC DNA]</scope>
    <source>
        <strain evidence="2 3">DSM 21838</strain>
    </source>
</reference>
<dbReference type="EMBL" id="PDJI01000004">
    <property type="protein sequence ID" value="PFG38242.1"/>
    <property type="molecule type" value="Genomic_DNA"/>
</dbReference>
<protein>
    <submittedName>
        <fullName evidence="2">Pilus assembly protein CpaB</fullName>
    </submittedName>
</protein>
<dbReference type="Pfam" id="PF08666">
    <property type="entry name" value="SAF"/>
    <property type="match status" value="1"/>
</dbReference>
<dbReference type="SMART" id="SM00858">
    <property type="entry name" value="SAF"/>
    <property type="match status" value="1"/>
</dbReference>
<dbReference type="Pfam" id="PF16976">
    <property type="entry name" value="RcpC"/>
    <property type="match status" value="1"/>
</dbReference>